<dbReference type="SUPFAM" id="SSF52047">
    <property type="entry name" value="RNI-like"/>
    <property type="match status" value="1"/>
</dbReference>
<proteinExistence type="predicted"/>
<feature type="domain" description="Ig-like" evidence="1">
    <location>
        <begin position="220"/>
        <end position="319"/>
    </location>
</feature>
<dbReference type="AlphaFoldDB" id="A0A401G575"/>
<dbReference type="InterPro" id="IPR032675">
    <property type="entry name" value="LRR_dom_sf"/>
</dbReference>
<name>A0A401G575_9APHY</name>
<gene>
    <name evidence="2" type="ORF">SCP_0101910</name>
</gene>
<sequence length="417" mass="46646">MGLFSLLDVLFPSPTITHDLTSDLTTTYPPRKPVLRRAKHVVHVPIEIVMNILEVAYDEDDLQANLGLFANCSQVCRDWSFLSQKLLFRQVTLHSQTAYISFQQAVERSTARGRMLGDTVVRMHVVLDHNQPYRISERSFAWAVTLCPNLRELDLALYGQGSGVQDVVCSADVPRMQRPAPAFDDHTVAILRSGPRISSLQFSNWSDNSSSLPQLLDIWPSLKSLSISGTPPKLPSGSAASFSCTLEELRMNFQTSPSADFMKWLLHNSESTLRSLRFDRMPSPDLFEYLVSEHGPTLQSLSLPACAAQESVSLQQCQALRELRIESAWSPSAVHRSLPCTLEHIAIGVDMDTSLQPVLQNIKRSGVMKSVTVHIWHGGERHPLLPSLRIACALRGVELKITRDIRTFRAMTACEYL</sequence>
<dbReference type="GeneID" id="38774235"/>
<dbReference type="RefSeq" id="XP_027608231.1">
    <property type="nucleotide sequence ID" value="XM_027752430.1"/>
</dbReference>
<dbReference type="InterPro" id="IPR007110">
    <property type="entry name" value="Ig-like_dom"/>
</dbReference>
<keyword evidence="3" id="KW-1185">Reference proteome</keyword>
<dbReference type="InParanoid" id="A0A401G575"/>
<evidence type="ECO:0000313" key="2">
    <source>
        <dbReference type="EMBL" id="GBE77318.1"/>
    </source>
</evidence>
<dbReference type="STRING" id="139825.A0A401G575"/>
<dbReference type="EMBL" id="BFAD01000001">
    <property type="protein sequence ID" value="GBE77318.1"/>
    <property type="molecule type" value="Genomic_DNA"/>
</dbReference>
<dbReference type="Gene3D" id="3.80.10.10">
    <property type="entry name" value="Ribonuclease Inhibitor"/>
    <property type="match status" value="1"/>
</dbReference>
<dbReference type="OrthoDB" id="2522283at2759"/>
<evidence type="ECO:0000259" key="1">
    <source>
        <dbReference type="PROSITE" id="PS50835"/>
    </source>
</evidence>
<reference evidence="2 3" key="1">
    <citation type="journal article" date="2018" name="Sci. Rep.">
        <title>Genome sequence of the cauliflower mushroom Sparassis crispa (Hanabiratake) and its association with beneficial usage.</title>
        <authorList>
            <person name="Kiyama R."/>
            <person name="Furutani Y."/>
            <person name="Kawaguchi K."/>
            <person name="Nakanishi T."/>
        </authorList>
    </citation>
    <scope>NUCLEOTIDE SEQUENCE [LARGE SCALE GENOMIC DNA]</scope>
</reference>
<dbReference type="PROSITE" id="PS50835">
    <property type="entry name" value="IG_LIKE"/>
    <property type="match status" value="1"/>
</dbReference>
<evidence type="ECO:0000313" key="3">
    <source>
        <dbReference type="Proteomes" id="UP000287166"/>
    </source>
</evidence>
<protein>
    <recommendedName>
        <fullName evidence="1">Ig-like domain-containing protein</fullName>
    </recommendedName>
</protein>
<accession>A0A401G575</accession>
<organism evidence="2 3">
    <name type="scientific">Sparassis crispa</name>
    <dbReference type="NCBI Taxonomy" id="139825"/>
    <lineage>
        <taxon>Eukaryota</taxon>
        <taxon>Fungi</taxon>
        <taxon>Dikarya</taxon>
        <taxon>Basidiomycota</taxon>
        <taxon>Agaricomycotina</taxon>
        <taxon>Agaricomycetes</taxon>
        <taxon>Polyporales</taxon>
        <taxon>Sparassidaceae</taxon>
        <taxon>Sparassis</taxon>
    </lineage>
</organism>
<comment type="caution">
    <text evidence="2">The sequence shown here is derived from an EMBL/GenBank/DDBJ whole genome shotgun (WGS) entry which is preliminary data.</text>
</comment>
<dbReference type="Proteomes" id="UP000287166">
    <property type="component" value="Unassembled WGS sequence"/>
</dbReference>